<sequence length="221" mass="25311">MTEQYNDEKAKDRTESAQLRNHWTRPLGPLGYYWFLTFENSPELAGLVNECQPSIDFPYYDLTPQSKLHLTLGKIAHHVEISRHQLHDVAESAERTCNGIAPFEVSIERLSGVRSAVAFEVHPTTKVEELRNRLKSATESIIPRKAHLDSHPHPPHITIAYSNADGISAERSMRAISRINMSIHRISLRIDRVSLVLLSREQNHYSWEMISQVPLNGMERI</sequence>
<dbReference type="InterPro" id="IPR009097">
    <property type="entry name" value="Cyclic_Pdiesterase"/>
</dbReference>
<comment type="caution">
    <text evidence="1">The sequence shown here is derived from an EMBL/GenBank/DDBJ whole genome shotgun (WGS) entry which is preliminary data.</text>
</comment>
<proteinExistence type="predicted"/>
<dbReference type="Pfam" id="PF13563">
    <property type="entry name" value="2_5_RNA_ligase2"/>
    <property type="match status" value="1"/>
</dbReference>
<reference evidence="1 2" key="1">
    <citation type="submission" date="2024-06" db="EMBL/GenBank/DDBJ databases">
        <title>The Natural Products Discovery Center: Release of the First 8490 Sequenced Strains for Exploring Actinobacteria Biosynthetic Diversity.</title>
        <authorList>
            <person name="Kalkreuter E."/>
            <person name="Kautsar S.A."/>
            <person name="Yang D."/>
            <person name="Bader C.D."/>
            <person name="Teijaro C.N."/>
            <person name="Fluegel L."/>
            <person name="Davis C.M."/>
            <person name="Simpson J.R."/>
            <person name="Lauterbach L."/>
            <person name="Steele A.D."/>
            <person name="Gui C."/>
            <person name="Meng S."/>
            <person name="Li G."/>
            <person name="Viehrig K."/>
            <person name="Ye F."/>
            <person name="Su P."/>
            <person name="Kiefer A.F."/>
            <person name="Nichols A."/>
            <person name="Cepeda A.J."/>
            <person name="Yan W."/>
            <person name="Fan B."/>
            <person name="Jiang Y."/>
            <person name="Adhikari A."/>
            <person name="Zheng C.-J."/>
            <person name="Schuster L."/>
            <person name="Cowan T.M."/>
            <person name="Smanski M.J."/>
            <person name="Chevrette M.G."/>
            <person name="De Carvalho L.P.S."/>
            <person name="Shen B."/>
        </authorList>
    </citation>
    <scope>NUCLEOTIDE SEQUENCE [LARGE SCALE GENOMIC DNA]</scope>
    <source>
        <strain evidence="1 2">NPDC050671</strain>
    </source>
</reference>
<dbReference type="Gene3D" id="3.90.1140.10">
    <property type="entry name" value="Cyclic phosphodiesterase"/>
    <property type="match status" value="1"/>
</dbReference>
<gene>
    <name evidence="1" type="ORF">AB0H72_07520</name>
</gene>
<protein>
    <submittedName>
        <fullName evidence="1">2'-5' RNA ligase family protein</fullName>
    </submittedName>
</protein>
<accession>A0ABV3F499</accession>
<dbReference type="GO" id="GO:0016874">
    <property type="term" value="F:ligase activity"/>
    <property type="evidence" value="ECO:0007669"/>
    <property type="project" value="UniProtKB-KW"/>
</dbReference>
<keyword evidence="1" id="KW-0436">Ligase</keyword>
<evidence type="ECO:0000313" key="2">
    <source>
        <dbReference type="Proteomes" id="UP001551658"/>
    </source>
</evidence>
<organism evidence="1 2">
    <name type="scientific">Nocardia fusca</name>
    <dbReference type="NCBI Taxonomy" id="941183"/>
    <lineage>
        <taxon>Bacteria</taxon>
        <taxon>Bacillati</taxon>
        <taxon>Actinomycetota</taxon>
        <taxon>Actinomycetes</taxon>
        <taxon>Mycobacteriales</taxon>
        <taxon>Nocardiaceae</taxon>
        <taxon>Nocardia</taxon>
    </lineage>
</organism>
<keyword evidence="2" id="KW-1185">Reference proteome</keyword>
<dbReference type="SUPFAM" id="SSF55144">
    <property type="entry name" value="LigT-like"/>
    <property type="match status" value="1"/>
</dbReference>
<evidence type="ECO:0000313" key="1">
    <source>
        <dbReference type="EMBL" id="MEV0362537.1"/>
    </source>
</evidence>
<dbReference type="RefSeq" id="WP_357975231.1">
    <property type="nucleotide sequence ID" value="NZ_JBFAIH010000003.1"/>
</dbReference>
<name>A0ABV3F499_9NOCA</name>
<dbReference type="EMBL" id="JBFAIH010000003">
    <property type="protein sequence ID" value="MEV0362537.1"/>
    <property type="molecule type" value="Genomic_DNA"/>
</dbReference>
<dbReference type="Proteomes" id="UP001551658">
    <property type="component" value="Unassembled WGS sequence"/>
</dbReference>